<keyword evidence="2" id="KW-1185">Reference proteome</keyword>
<evidence type="ECO:0000313" key="2">
    <source>
        <dbReference type="Proteomes" id="UP000016570"/>
    </source>
</evidence>
<proteinExistence type="predicted"/>
<organism evidence="1 2">
    <name type="scientific">Vibrio proteolyticus NBRC 13287</name>
    <dbReference type="NCBI Taxonomy" id="1219065"/>
    <lineage>
        <taxon>Bacteria</taxon>
        <taxon>Pseudomonadati</taxon>
        <taxon>Pseudomonadota</taxon>
        <taxon>Gammaproteobacteria</taxon>
        <taxon>Vibrionales</taxon>
        <taxon>Vibrionaceae</taxon>
        <taxon>Vibrio</taxon>
    </lineage>
</organism>
<dbReference type="Proteomes" id="UP000016570">
    <property type="component" value="Unassembled WGS sequence"/>
</dbReference>
<dbReference type="eggNOG" id="COG4568">
    <property type="taxonomic scope" value="Bacteria"/>
</dbReference>
<evidence type="ECO:0008006" key="3">
    <source>
        <dbReference type="Google" id="ProtNLM"/>
    </source>
</evidence>
<name>U3BF88_VIBPR</name>
<dbReference type="SUPFAM" id="SSF101744">
    <property type="entry name" value="Rof/RNase P subunit-like"/>
    <property type="match status" value="1"/>
</dbReference>
<evidence type="ECO:0000313" key="1">
    <source>
        <dbReference type="EMBL" id="GAD68369.1"/>
    </source>
</evidence>
<dbReference type="Pfam" id="PF07073">
    <property type="entry name" value="ROF"/>
    <property type="match status" value="1"/>
</dbReference>
<dbReference type="InterPro" id="IPR023534">
    <property type="entry name" value="Rof/RNase_P-like"/>
</dbReference>
<dbReference type="STRING" id="1219065.VPR01S_13_00330"/>
<dbReference type="RefSeq" id="WP_021706340.1">
    <property type="nucleotide sequence ID" value="NZ_BATJ01000013.1"/>
</dbReference>
<comment type="caution">
    <text evidence="1">The sequence shown here is derived from an EMBL/GenBank/DDBJ whole genome shotgun (WGS) entry which is preliminary data.</text>
</comment>
<sequence>MMSCSQYDYIEIACLYHLPVRLKLLNGTIVEGTAVDTTYTTERKEAIVIATSSGHETLPTESLHSMQALAANPHFDQVTFTQIA</sequence>
<dbReference type="InterPro" id="IPR009778">
    <property type="entry name" value="ROF"/>
</dbReference>
<accession>U3BF88</accession>
<gene>
    <name evidence="1" type="ORF">VPR01S_13_00330</name>
</gene>
<dbReference type="AlphaFoldDB" id="U3BF88"/>
<dbReference type="InterPro" id="IPR038626">
    <property type="entry name" value="Rof-like_sf"/>
</dbReference>
<reference evidence="1 2" key="1">
    <citation type="submission" date="2013-09" db="EMBL/GenBank/DDBJ databases">
        <title>Whole genome shotgun sequence of Vibrio proteolyticus NBRC 13287.</title>
        <authorList>
            <person name="Isaki S."/>
            <person name="Hosoyama A."/>
            <person name="Numata M."/>
            <person name="Hashimoto M."/>
            <person name="Hosoyama Y."/>
            <person name="Tsuchikane K."/>
            <person name="Noguchi M."/>
            <person name="Hirakata S."/>
            <person name="Ichikawa N."/>
            <person name="Ohji S."/>
            <person name="Yamazoe A."/>
            <person name="Fujita N."/>
        </authorList>
    </citation>
    <scope>NUCLEOTIDE SEQUENCE [LARGE SCALE GENOMIC DNA]</scope>
    <source>
        <strain evidence="1 2">NBRC 13287</strain>
    </source>
</reference>
<dbReference type="EMBL" id="BATJ01000013">
    <property type="protein sequence ID" value="GAD68369.1"/>
    <property type="molecule type" value="Genomic_DNA"/>
</dbReference>
<dbReference type="Gene3D" id="2.30.30.400">
    <property type="entry name" value="Rof-like"/>
    <property type="match status" value="1"/>
</dbReference>
<protein>
    <recommendedName>
        <fullName evidence="3">Rof protein</fullName>
    </recommendedName>
</protein>